<dbReference type="SUPFAM" id="SSF52833">
    <property type="entry name" value="Thioredoxin-like"/>
    <property type="match status" value="1"/>
</dbReference>
<dbReference type="EMBL" id="CP034438">
    <property type="protein sequence ID" value="AZN30281.1"/>
    <property type="molecule type" value="Genomic_DNA"/>
</dbReference>
<dbReference type="RefSeq" id="WP_126040882.1">
    <property type="nucleotide sequence ID" value="NZ_CP034438.1"/>
</dbReference>
<feature type="domain" description="DSBA-like thioredoxin" evidence="1">
    <location>
        <begin position="6"/>
        <end position="168"/>
    </location>
</feature>
<dbReference type="OrthoDB" id="9799122at2"/>
<evidence type="ECO:0000259" key="1">
    <source>
        <dbReference type="Pfam" id="PF01323"/>
    </source>
</evidence>
<protein>
    <recommendedName>
        <fullName evidence="1">DSBA-like thioredoxin domain-containing protein</fullName>
    </recommendedName>
</protein>
<dbReference type="AlphaFoldDB" id="A0A3Q8WU12"/>
<dbReference type="GO" id="GO:0016491">
    <property type="term" value="F:oxidoreductase activity"/>
    <property type="evidence" value="ECO:0007669"/>
    <property type="project" value="InterPro"/>
</dbReference>
<dbReference type="KEGG" id="fsl:EJO69_08145"/>
<gene>
    <name evidence="2" type="ORF">EJO69_08145</name>
</gene>
<dbReference type="InterPro" id="IPR001853">
    <property type="entry name" value="DSBA-like_thioredoxin_dom"/>
</dbReference>
<sequence length="210" mass="22566">MERVVVHLWSELTSPRSLLGLLNLQEAVAGRSIAVEHHAFISPTPQDDDDAVAELAARSITLTGRHTPDTRHAQELIYAAKAAGSTPEEAAEHGMRAAMALQEAALIDGTDITTIDSLIPIAEDLGLDPDTVRVGLSDGRWAESVEDDLADAGRLRLERAPHLLIAGMYALEGPSTAADMGRVFDLAAEQLGMRLRAAESEARELFGWRG</sequence>
<organism evidence="2 3">
    <name type="scientific">Flaviflexus salsibiostraticola</name>
    <dbReference type="NCBI Taxonomy" id="1282737"/>
    <lineage>
        <taxon>Bacteria</taxon>
        <taxon>Bacillati</taxon>
        <taxon>Actinomycetota</taxon>
        <taxon>Actinomycetes</taxon>
        <taxon>Actinomycetales</taxon>
        <taxon>Actinomycetaceae</taxon>
        <taxon>Flaviflexus</taxon>
    </lineage>
</organism>
<accession>A0A3Q8WU12</accession>
<keyword evidence="3" id="KW-1185">Reference proteome</keyword>
<evidence type="ECO:0000313" key="3">
    <source>
        <dbReference type="Proteomes" id="UP000270021"/>
    </source>
</evidence>
<evidence type="ECO:0000313" key="2">
    <source>
        <dbReference type="EMBL" id="AZN30281.1"/>
    </source>
</evidence>
<dbReference type="Proteomes" id="UP000270021">
    <property type="component" value="Chromosome"/>
</dbReference>
<proteinExistence type="predicted"/>
<name>A0A3Q8WU12_9ACTO</name>
<reference evidence="2 3" key="1">
    <citation type="submission" date="2018-12" db="EMBL/GenBank/DDBJ databases">
        <title>Complete genome sequence of Flaviflexus salsibiostraticola KCTC 33148.</title>
        <authorList>
            <person name="Bae J.-W."/>
        </authorList>
    </citation>
    <scope>NUCLEOTIDE SEQUENCE [LARGE SCALE GENOMIC DNA]</scope>
    <source>
        <strain evidence="2 3">KCTC 33148</strain>
    </source>
</reference>
<dbReference type="Pfam" id="PF01323">
    <property type="entry name" value="DSBA"/>
    <property type="match status" value="1"/>
</dbReference>
<dbReference type="Gene3D" id="3.40.30.10">
    <property type="entry name" value="Glutaredoxin"/>
    <property type="match status" value="1"/>
</dbReference>
<dbReference type="InterPro" id="IPR036249">
    <property type="entry name" value="Thioredoxin-like_sf"/>
</dbReference>